<evidence type="ECO:0000256" key="8">
    <source>
        <dbReference type="RuleBase" id="RU366069"/>
    </source>
</evidence>
<feature type="domain" description="FixC-like C-terminal" evidence="9">
    <location>
        <begin position="372"/>
        <end position="437"/>
    </location>
</feature>
<evidence type="ECO:0000256" key="3">
    <source>
        <dbReference type="ARBA" id="ARBA00006796"/>
    </source>
</evidence>
<keyword evidence="7 8" id="KW-0560">Oxidoreductase</keyword>
<dbReference type="InterPro" id="IPR039651">
    <property type="entry name" value="FixC-like"/>
</dbReference>
<evidence type="ECO:0000313" key="11">
    <source>
        <dbReference type="Proteomes" id="UP001162802"/>
    </source>
</evidence>
<comment type="similarity">
    <text evidence="3 8">Belongs to the ETF-QO/FixC family.</text>
</comment>
<dbReference type="Pfam" id="PF26311">
    <property type="entry name" value="ETF-QO_FixC_C"/>
    <property type="match status" value="1"/>
</dbReference>
<evidence type="ECO:0000256" key="4">
    <source>
        <dbReference type="ARBA" id="ARBA00019877"/>
    </source>
</evidence>
<evidence type="ECO:0000256" key="1">
    <source>
        <dbReference type="ARBA" id="ARBA00001974"/>
    </source>
</evidence>
<dbReference type="PANTHER" id="PTHR43624:SF2">
    <property type="entry name" value="ELECTRON TRANSFER FLAVOPROTEIN-QUINONE OXIDOREDUCTASE YDIS-RELATED"/>
    <property type="match status" value="1"/>
</dbReference>
<evidence type="ECO:0000313" key="10">
    <source>
        <dbReference type="EMBL" id="MCJ1960840.1"/>
    </source>
</evidence>
<comment type="function">
    <text evidence="8">Part of an electron transfer system.</text>
</comment>
<evidence type="ECO:0000256" key="7">
    <source>
        <dbReference type="ARBA" id="ARBA00023002"/>
    </source>
</evidence>
<dbReference type="InterPro" id="IPR036188">
    <property type="entry name" value="FAD/NAD-bd_sf"/>
</dbReference>
<dbReference type="Pfam" id="PF12831">
    <property type="entry name" value="FAD_oxidored"/>
    <property type="match status" value="1"/>
</dbReference>
<dbReference type="SUPFAM" id="SSF51905">
    <property type="entry name" value="FAD/NAD(P)-binding domain"/>
    <property type="match status" value="1"/>
</dbReference>
<proteinExistence type="inferred from homology"/>
<gene>
    <name evidence="10" type="ORF">MTR65_09135</name>
</gene>
<dbReference type="Gene3D" id="3.50.50.60">
    <property type="entry name" value="FAD/NAD(P)-binding domain"/>
    <property type="match status" value="1"/>
</dbReference>
<dbReference type="RefSeq" id="WP_084592051.1">
    <property type="nucleotide sequence ID" value="NZ_JALHAT010000012.1"/>
</dbReference>
<keyword evidence="11" id="KW-1185">Reference proteome</keyword>
<keyword evidence="5 8" id="KW-0285">Flavoprotein</keyword>
<accession>A0ABT0ACB3</accession>
<dbReference type="Proteomes" id="UP001162802">
    <property type="component" value="Unassembled WGS sequence"/>
</dbReference>
<dbReference type="SUPFAM" id="SSF54373">
    <property type="entry name" value="FAD-linked reductases, C-terminal domain"/>
    <property type="match status" value="1"/>
</dbReference>
<evidence type="ECO:0000256" key="5">
    <source>
        <dbReference type="ARBA" id="ARBA00022630"/>
    </source>
</evidence>
<comment type="function">
    <text evidence="2">Could be required for the formation of a functional nitrogenase Fe protein. Probably accepts electrons from FixA/FixB and reduces a quinone.</text>
</comment>
<reference evidence="10" key="1">
    <citation type="submission" date="2022-03" db="EMBL/GenBank/DDBJ databases">
        <title>Identification of a novel bacterium isolated from mangrove sediments.</title>
        <authorList>
            <person name="Pan X."/>
        </authorList>
    </citation>
    <scope>NUCLEOTIDE SEQUENCE</scope>
    <source>
        <strain evidence="10">B2637</strain>
    </source>
</reference>
<keyword evidence="6 8" id="KW-0274">FAD</keyword>
<name>A0ABT0ACB3_9SPHN</name>
<sequence length="437" mass="48069">MAEMEDTFDAIVVGAGPSGNAAAYTLAKEGLSVLQIERGEYAGSKNVQGAILYSDALEKIIPEFREEAPLERHVIEQRMWSMDDTSHTGMHYRSGDFNEEKPNRYTILRAQFDKWFSAKVKEAGALVLCETTVTELVKDLTGRVIGVRTDRQGNPIFAPVVILAEGVNGLVGQRSGLRPEIAPESVALAVKEMHFLPRETIEARFNLKGNEGVVIEAMGTITRGMTGTGFLYTNEESISVGIGCIVSDFAEGEATPAELLEAFKAHPSIAPLLEGSEVKEYAAHLIPEGGYKAIPQLTGDGWIVVGDAGQFVNAVHREGSNLAMTTGRIAAETVVALHRKGEAMDGYTLKEYERRLEATFVMKDLKKYKGIPGLLDANKTTFFGTYPRLFSQAMQTWFRVDGVDKKTKEKAILKSFRDSRSLRGLLGDAWRVARAWR</sequence>
<protein>
    <recommendedName>
        <fullName evidence="4 8">Protein FixC</fullName>
    </recommendedName>
</protein>
<comment type="caution">
    <text evidence="10">The sequence shown here is derived from an EMBL/GenBank/DDBJ whole genome shotgun (WGS) entry which is preliminary data.</text>
</comment>
<dbReference type="EMBL" id="JALHAT010000012">
    <property type="protein sequence ID" value="MCJ1960840.1"/>
    <property type="molecule type" value="Genomic_DNA"/>
</dbReference>
<evidence type="ECO:0000256" key="6">
    <source>
        <dbReference type="ARBA" id="ARBA00022827"/>
    </source>
</evidence>
<evidence type="ECO:0000256" key="2">
    <source>
        <dbReference type="ARBA" id="ARBA00003676"/>
    </source>
</evidence>
<comment type="cofactor">
    <cofactor evidence="1 8">
        <name>FAD</name>
        <dbReference type="ChEBI" id="CHEBI:57692"/>
    </cofactor>
</comment>
<evidence type="ECO:0000259" key="9">
    <source>
        <dbReference type="Pfam" id="PF26311"/>
    </source>
</evidence>
<dbReference type="PANTHER" id="PTHR43624">
    <property type="entry name" value="ELECTRON TRANSFER FLAVOPROTEIN-QUINONE OXIDOREDUCTASE YDIS-RELATED"/>
    <property type="match status" value="1"/>
</dbReference>
<organism evidence="10 11">
    <name type="scientific">Novosphingobium mangrovi</name>
    <name type="common">ex Hu et al. 2023</name>
    <dbReference type="NCBI Taxonomy" id="2930094"/>
    <lineage>
        <taxon>Bacteria</taxon>
        <taxon>Pseudomonadati</taxon>
        <taxon>Pseudomonadota</taxon>
        <taxon>Alphaproteobacteria</taxon>
        <taxon>Sphingomonadales</taxon>
        <taxon>Sphingomonadaceae</taxon>
        <taxon>Novosphingobium</taxon>
    </lineage>
</organism>
<dbReference type="InterPro" id="IPR059103">
    <property type="entry name" value="FixC-like_C"/>
</dbReference>